<name>A0ABV2IJ03_9HYPH</name>
<sequence>MNYTTGTITLTNGSAAVTGTGTGWQTALIAGGVIYPQTAGNPLPIASVDSNTEITAATEWVGATGTYAYAIQRQDDANQTYANAEALARYIAQLDNPTLSAIAGLTPAADRLPYFNGSGSADLTMLTAFARTLLAATDEAAVRKTIGAAPETPGKVAMFATPSAPSGWLKADGVLLSRTAYAGLFAAIGTRFGAGDGSTTFALPDLRGEFLRGWDDGRGVDGSRALGSAQSDAIRNITGQLGAYTTGSLQSIFGSGDGAFSVDTPAADGSIVSGSPNALTRYRYVNFDASAVVPTASENRPRNIALLACIKY</sequence>
<dbReference type="EMBL" id="JBEPLY010000028">
    <property type="protein sequence ID" value="MET3602212.1"/>
    <property type="molecule type" value="Genomic_DNA"/>
</dbReference>
<dbReference type="Pfam" id="PF07484">
    <property type="entry name" value="Collar"/>
    <property type="match status" value="1"/>
</dbReference>
<evidence type="ECO:0000313" key="3">
    <source>
        <dbReference type="Proteomes" id="UP001549164"/>
    </source>
</evidence>
<accession>A0ABV2IJ03</accession>
<organism evidence="2 3">
    <name type="scientific">Martelella mangrovi</name>
    <dbReference type="NCBI Taxonomy" id="1397477"/>
    <lineage>
        <taxon>Bacteria</taxon>
        <taxon>Pseudomonadati</taxon>
        <taxon>Pseudomonadota</taxon>
        <taxon>Alphaproteobacteria</taxon>
        <taxon>Hyphomicrobiales</taxon>
        <taxon>Aurantimonadaceae</taxon>
        <taxon>Martelella</taxon>
    </lineage>
</organism>
<keyword evidence="3" id="KW-1185">Reference proteome</keyword>
<dbReference type="InterPro" id="IPR011083">
    <property type="entry name" value="Phage_tail_collar_dom"/>
</dbReference>
<gene>
    <name evidence="2" type="ORF">ABID12_004186</name>
</gene>
<dbReference type="InterPro" id="IPR037053">
    <property type="entry name" value="Phage_tail_collar_dom_sf"/>
</dbReference>
<dbReference type="Gene3D" id="3.90.1340.10">
    <property type="entry name" value="Phage tail collar domain"/>
    <property type="match status" value="1"/>
</dbReference>
<dbReference type="RefSeq" id="WP_354435955.1">
    <property type="nucleotide sequence ID" value="NZ_JBEPLY010000028.1"/>
</dbReference>
<comment type="caution">
    <text evidence="2">The sequence shown here is derived from an EMBL/GenBank/DDBJ whole genome shotgun (WGS) entry which is preliminary data.</text>
</comment>
<feature type="domain" description="Phage tail collar" evidence="1">
    <location>
        <begin position="154"/>
        <end position="211"/>
    </location>
</feature>
<evidence type="ECO:0000259" key="1">
    <source>
        <dbReference type="Pfam" id="PF07484"/>
    </source>
</evidence>
<dbReference type="Proteomes" id="UP001549164">
    <property type="component" value="Unassembled WGS sequence"/>
</dbReference>
<proteinExistence type="predicted"/>
<reference evidence="2 3" key="1">
    <citation type="submission" date="2024-06" db="EMBL/GenBank/DDBJ databases">
        <title>Genomic Encyclopedia of Type Strains, Phase IV (KMG-IV): sequencing the most valuable type-strain genomes for metagenomic binning, comparative biology and taxonomic classification.</title>
        <authorList>
            <person name="Goeker M."/>
        </authorList>
    </citation>
    <scope>NUCLEOTIDE SEQUENCE [LARGE SCALE GENOMIC DNA]</scope>
    <source>
        <strain evidence="2 3">DSM 28102</strain>
    </source>
</reference>
<protein>
    <submittedName>
        <fullName evidence="2">Microcystin-dependent protein</fullName>
    </submittedName>
</protein>
<dbReference type="SUPFAM" id="SSF88874">
    <property type="entry name" value="Receptor-binding domain of short tail fibre protein gp12"/>
    <property type="match status" value="1"/>
</dbReference>
<evidence type="ECO:0000313" key="2">
    <source>
        <dbReference type="EMBL" id="MET3602212.1"/>
    </source>
</evidence>